<reference evidence="1 2" key="1">
    <citation type="submission" date="2024-02" db="EMBL/GenBank/DDBJ databases">
        <authorList>
            <person name="Chen Y."/>
            <person name="Shah S."/>
            <person name="Dougan E. K."/>
            <person name="Thang M."/>
            <person name="Chan C."/>
        </authorList>
    </citation>
    <scope>NUCLEOTIDE SEQUENCE [LARGE SCALE GENOMIC DNA]</scope>
</reference>
<comment type="caution">
    <text evidence="1">The sequence shown here is derived from an EMBL/GenBank/DDBJ whole genome shotgun (WGS) entry which is preliminary data.</text>
</comment>
<evidence type="ECO:0000313" key="1">
    <source>
        <dbReference type="EMBL" id="CAK8985159.1"/>
    </source>
</evidence>
<sequence length="286" mass="31946">MHGSHQVFQLAAESHLQLKNAWPVYLHGDEGTTYKKDGCLVLNIQSAIGCGTRSNKLGPLQDSPAVPHVNFVGHAFDTRFMLGALLREDYRENSQPYKTLLELVVRSLDEASRKGIRLRSGALFHPIPLGSKGDWPYLATSANMTRSYRNVPKAASSTTACTGICHLCLAGRPNLDYENMSDDPPYAQTFEVEPAWEEEAVFTRLLMHEPARKGFFHKIDLFHTITLGVGKSYAASSLTLLQELCRGRSIEERMREISAQFIEYCEDSCSTRQCILSSIPAQHQAQ</sequence>
<dbReference type="EMBL" id="CAXAMM010000001">
    <property type="protein sequence ID" value="CAK8985159.1"/>
    <property type="molecule type" value="Genomic_DNA"/>
</dbReference>
<dbReference type="Proteomes" id="UP001642464">
    <property type="component" value="Unassembled WGS sequence"/>
</dbReference>
<protein>
    <submittedName>
        <fullName evidence="1">Uncharacterized protein</fullName>
    </submittedName>
</protein>
<name>A0ABP0H7I0_9DINO</name>
<evidence type="ECO:0000313" key="2">
    <source>
        <dbReference type="Proteomes" id="UP001642464"/>
    </source>
</evidence>
<gene>
    <name evidence="1" type="ORF">SCF082_LOCUS37</name>
</gene>
<keyword evidence="2" id="KW-1185">Reference proteome</keyword>
<organism evidence="1 2">
    <name type="scientific">Durusdinium trenchii</name>
    <dbReference type="NCBI Taxonomy" id="1381693"/>
    <lineage>
        <taxon>Eukaryota</taxon>
        <taxon>Sar</taxon>
        <taxon>Alveolata</taxon>
        <taxon>Dinophyceae</taxon>
        <taxon>Suessiales</taxon>
        <taxon>Symbiodiniaceae</taxon>
        <taxon>Durusdinium</taxon>
    </lineage>
</organism>
<proteinExistence type="predicted"/>
<accession>A0ABP0H7I0</accession>